<dbReference type="CDD" id="cd00377">
    <property type="entry name" value="ICL_PEPM"/>
    <property type="match status" value="1"/>
</dbReference>
<dbReference type="InterPro" id="IPR039556">
    <property type="entry name" value="ICL/PEPM"/>
</dbReference>
<protein>
    <submittedName>
        <fullName evidence="1">Isocitrate lyase/phosphoenolpyruvate mutase family protein</fullName>
    </submittedName>
</protein>
<gene>
    <name evidence="1" type="ORF">H2O64_13810</name>
</gene>
<keyword evidence="1" id="KW-0456">Lyase</keyword>
<evidence type="ECO:0000313" key="1">
    <source>
        <dbReference type="EMBL" id="MBC8755747.1"/>
    </source>
</evidence>
<dbReference type="EMBL" id="JACGWS010000008">
    <property type="protein sequence ID" value="MBC8755747.1"/>
    <property type="molecule type" value="Genomic_DNA"/>
</dbReference>
<reference evidence="1 2" key="1">
    <citation type="submission" date="2020-07" db="EMBL/GenBank/DDBJ databases">
        <title>Description of Kordia aestuariivivens sp. nov., isolated from a tidal flat.</title>
        <authorList>
            <person name="Park S."/>
            <person name="Yoon J.-H."/>
        </authorList>
    </citation>
    <scope>NUCLEOTIDE SEQUENCE [LARGE SCALE GENOMIC DNA]</scope>
    <source>
        <strain evidence="1 2">YSTF-M3</strain>
    </source>
</reference>
<sequence>MEFKQLHQQKTPLLIYNVWDVPSAKVAEKLNAKAIGTSSSAIAQLLGYNDGEELSFSELEYIVKRISANTKLSLSVDLEAGYSRNPAQIVQHITKLHNLGVVGINIEDSIVDEERTLLDAAEFSKTLSEITSQLQKDKIEIFINVRTDTFLLNVANVLEETKKRIKLYENAGASGIFIPCIEKEADIKLMTETTKLPINVLCMPKLPNFNILKQVGVQRISMGNFLFDHMYNQLEKMSKEIITQQSFNAIF</sequence>
<organism evidence="1 2">
    <name type="scientific">Kordia aestuariivivens</name>
    <dbReference type="NCBI Taxonomy" id="2759037"/>
    <lineage>
        <taxon>Bacteria</taxon>
        <taxon>Pseudomonadati</taxon>
        <taxon>Bacteroidota</taxon>
        <taxon>Flavobacteriia</taxon>
        <taxon>Flavobacteriales</taxon>
        <taxon>Flavobacteriaceae</taxon>
        <taxon>Kordia</taxon>
    </lineage>
</organism>
<keyword evidence="2" id="KW-1185">Reference proteome</keyword>
<dbReference type="SUPFAM" id="SSF51621">
    <property type="entry name" value="Phosphoenolpyruvate/pyruvate domain"/>
    <property type="match status" value="1"/>
</dbReference>
<accession>A0ABR7QAZ1</accession>
<dbReference type="Gene3D" id="3.20.20.60">
    <property type="entry name" value="Phosphoenolpyruvate-binding domains"/>
    <property type="match status" value="1"/>
</dbReference>
<dbReference type="PANTHER" id="PTHR42905:SF16">
    <property type="entry name" value="CARBOXYPHOSPHONOENOLPYRUVATE PHOSPHONOMUTASE-LIKE PROTEIN (AFU_ORTHOLOGUE AFUA_5G07230)"/>
    <property type="match status" value="1"/>
</dbReference>
<dbReference type="Pfam" id="PF13714">
    <property type="entry name" value="PEP_mutase"/>
    <property type="match status" value="1"/>
</dbReference>
<dbReference type="Proteomes" id="UP000619238">
    <property type="component" value="Unassembled WGS sequence"/>
</dbReference>
<comment type="caution">
    <text evidence="1">The sequence shown here is derived from an EMBL/GenBank/DDBJ whole genome shotgun (WGS) entry which is preliminary data.</text>
</comment>
<dbReference type="InterPro" id="IPR015813">
    <property type="entry name" value="Pyrv/PenolPyrv_kinase-like_dom"/>
</dbReference>
<dbReference type="InterPro" id="IPR040442">
    <property type="entry name" value="Pyrv_kinase-like_dom_sf"/>
</dbReference>
<dbReference type="PANTHER" id="PTHR42905">
    <property type="entry name" value="PHOSPHOENOLPYRUVATE CARBOXYLASE"/>
    <property type="match status" value="1"/>
</dbReference>
<name>A0ABR7QAZ1_9FLAO</name>
<dbReference type="RefSeq" id="WP_187562794.1">
    <property type="nucleotide sequence ID" value="NZ_JACGWS010000008.1"/>
</dbReference>
<evidence type="ECO:0000313" key="2">
    <source>
        <dbReference type="Proteomes" id="UP000619238"/>
    </source>
</evidence>
<dbReference type="GO" id="GO:0016829">
    <property type="term" value="F:lyase activity"/>
    <property type="evidence" value="ECO:0007669"/>
    <property type="project" value="UniProtKB-KW"/>
</dbReference>
<proteinExistence type="predicted"/>